<keyword evidence="3" id="KW-0813">Transport</keyword>
<dbReference type="EMBL" id="DRKP01000155">
    <property type="protein sequence ID" value="HEB97225.1"/>
    <property type="molecule type" value="Genomic_DNA"/>
</dbReference>
<keyword evidence="4" id="KW-1003">Cell membrane</keyword>
<accession>A0A831RMG4</accession>
<evidence type="ECO:0000256" key="3">
    <source>
        <dbReference type="ARBA" id="ARBA00022448"/>
    </source>
</evidence>
<gene>
    <name evidence="9" type="ORF">ENI96_12460</name>
</gene>
<keyword evidence="6 8" id="KW-1133">Transmembrane helix</keyword>
<feature type="non-terminal residue" evidence="9">
    <location>
        <position position="1"/>
    </location>
</feature>
<evidence type="ECO:0000256" key="4">
    <source>
        <dbReference type="ARBA" id="ARBA00022475"/>
    </source>
</evidence>
<comment type="similarity">
    <text evidence="2">Belongs to the auxin efflux carrier (TC 2.A.69) family.</text>
</comment>
<dbReference type="Proteomes" id="UP000886251">
    <property type="component" value="Unassembled WGS sequence"/>
</dbReference>
<dbReference type="Pfam" id="PF03547">
    <property type="entry name" value="Mem_trans"/>
    <property type="match status" value="1"/>
</dbReference>
<reference evidence="9" key="1">
    <citation type="journal article" date="2020" name="mSystems">
        <title>Genome- and Community-Level Interaction Insights into Carbon Utilization and Element Cycling Functions of Hydrothermarchaeota in Hydrothermal Sediment.</title>
        <authorList>
            <person name="Zhou Z."/>
            <person name="Liu Y."/>
            <person name="Xu W."/>
            <person name="Pan J."/>
            <person name="Luo Z.H."/>
            <person name="Li M."/>
        </authorList>
    </citation>
    <scope>NUCLEOTIDE SEQUENCE [LARGE SCALE GENOMIC DNA]</scope>
    <source>
        <strain evidence="9">HyVt-443</strain>
    </source>
</reference>
<feature type="transmembrane region" description="Helical" evidence="8">
    <location>
        <begin position="50"/>
        <end position="71"/>
    </location>
</feature>
<sequence>GMPALMFLGCLLFGIDGLPRTVAVLAGAVPTASSSYILARQMGGDHQLMANLISVQVLLAAATLPLMIWLAQG</sequence>
<proteinExistence type="inferred from homology"/>
<protein>
    <submittedName>
        <fullName evidence="9">AEC family transporter</fullName>
    </submittedName>
</protein>
<evidence type="ECO:0000256" key="1">
    <source>
        <dbReference type="ARBA" id="ARBA00004651"/>
    </source>
</evidence>
<evidence type="ECO:0000256" key="6">
    <source>
        <dbReference type="ARBA" id="ARBA00022989"/>
    </source>
</evidence>
<evidence type="ECO:0000256" key="5">
    <source>
        <dbReference type="ARBA" id="ARBA00022692"/>
    </source>
</evidence>
<comment type="caution">
    <text evidence="9">The sequence shown here is derived from an EMBL/GenBank/DDBJ whole genome shotgun (WGS) entry which is preliminary data.</text>
</comment>
<evidence type="ECO:0000256" key="8">
    <source>
        <dbReference type="SAM" id="Phobius"/>
    </source>
</evidence>
<dbReference type="Gene3D" id="1.20.1530.20">
    <property type="match status" value="1"/>
</dbReference>
<evidence type="ECO:0000256" key="2">
    <source>
        <dbReference type="ARBA" id="ARBA00010145"/>
    </source>
</evidence>
<dbReference type="AlphaFoldDB" id="A0A831RMG4"/>
<keyword evidence="7 8" id="KW-0472">Membrane</keyword>
<comment type="subcellular location">
    <subcellularLocation>
        <location evidence="1">Cell membrane</location>
        <topology evidence="1">Multi-pass membrane protein</topology>
    </subcellularLocation>
</comment>
<dbReference type="PANTHER" id="PTHR36838">
    <property type="entry name" value="AUXIN EFFLUX CARRIER FAMILY PROTEIN"/>
    <property type="match status" value="1"/>
</dbReference>
<dbReference type="InterPro" id="IPR004776">
    <property type="entry name" value="Mem_transp_PIN-like"/>
</dbReference>
<dbReference type="GO" id="GO:0005886">
    <property type="term" value="C:plasma membrane"/>
    <property type="evidence" value="ECO:0007669"/>
    <property type="project" value="UniProtKB-SubCell"/>
</dbReference>
<organism evidence="9">
    <name type="scientific">Sedimenticola thiotaurini</name>
    <dbReference type="NCBI Taxonomy" id="1543721"/>
    <lineage>
        <taxon>Bacteria</taxon>
        <taxon>Pseudomonadati</taxon>
        <taxon>Pseudomonadota</taxon>
        <taxon>Gammaproteobacteria</taxon>
        <taxon>Chromatiales</taxon>
        <taxon>Sedimenticolaceae</taxon>
        <taxon>Sedimenticola</taxon>
    </lineage>
</organism>
<dbReference type="InterPro" id="IPR038770">
    <property type="entry name" value="Na+/solute_symporter_sf"/>
</dbReference>
<evidence type="ECO:0000256" key="7">
    <source>
        <dbReference type="ARBA" id="ARBA00023136"/>
    </source>
</evidence>
<evidence type="ECO:0000313" key="9">
    <source>
        <dbReference type="EMBL" id="HEB97225.1"/>
    </source>
</evidence>
<name>A0A831RMG4_9GAMM</name>
<dbReference type="PANTHER" id="PTHR36838:SF4">
    <property type="entry name" value="AUXIN EFFLUX CARRIER FAMILY PROTEIN"/>
    <property type="match status" value="1"/>
</dbReference>
<keyword evidence="5 8" id="KW-0812">Transmembrane</keyword>
<dbReference type="GO" id="GO:0055085">
    <property type="term" value="P:transmembrane transport"/>
    <property type="evidence" value="ECO:0007669"/>
    <property type="project" value="InterPro"/>
</dbReference>